<dbReference type="GO" id="GO:0003774">
    <property type="term" value="F:cytoskeletal motor activity"/>
    <property type="evidence" value="ECO:0007669"/>
    <property type="project" value="InterPro"/>
</dbReference>
<keyword evidence="4" id="KW-1003">Cell membrane</keyword>
<dbReference type="PRINTS" id="PR01009">
    <property type="entry name" value="FLGMRINGFLIF"/>
</dbReference>
<dbReference type="RefSeq" id="WP_012581772.1">
    <property type="nucleotide sequence ID" value="NC_017537.1"/>
</dbReference>
<dbReference type="Proteomes" id="UP000000486">
    <property type="component" value="Chromosome"/>
</dbReference>
<proteinExistence type="inferred from homology"/>
<evidence type="ECO:0000259" key="12">
    <source>
        <dbReference type="Pfam" id="PF08345"/>
    </source>
</evidence>
<sequence length="550" mass="60057">MAKIKTMYSKLKNWHKGAILVGLFVVVTVLLLYMNTPKTEVTLYKNLSETSQQQVTDQLAKMGVDYTVDKSGNILVDEKVETLVRDKFADLGIPYTGQDGNDILLNSSLGASEEDKKMQEKVGTKVNLEKEIVQSYGTTVDSASVQLTLPESSSIFEEASQKGTAAVTLKTKNNQTLTSEQVLGIQRTVSAAVPNVASDDVAIIDTKNGVISEADTSKEEGSSAYKNEVDIQNAIGKNVKTDIEGTLSSIFALDNFRVNTNVTVNFDEIKQNTEHYPNDGKVRSNQKDTSTDTSKGSANTTESGTASNADVPNYTEQNGDDTNTYTSEKSSETTNYELDSTIQEIKKHPALAKTNVVVWVDQNALNKNGVDMAEFTKAIGVSAGLTPNMTTEEAGADGEVAAAPTFEGTFQNGDVTIMPIQFLDNATPAEKDTTEKAAPASKAWIWWLAGSLLFAIIAAGIIAYIIFLKRKEQLEEALEPEEKDYIPAEEAIINPEEHPDFNFQTDAFDLSEPELKARKESLKNKLGEMAKEDPGRAAAVIQKWLNERQE</sequence>
<reference evidence="13 14" key="1">
    <citation type="journal article" date="2011" name="J. Bacteriol.">
        <title>Genome sequence of the nonpathogenic Listeria monocytogenes serovar 4a strain M7.</title>
        <authorList>
            <person name="Chen J."/>
            <person name="Xia Y."/>
            <person name="Cheng C."/>
            <person name="Fang C."/>
            <person name="Shan Y."/>
            <person name="Jin G."/>
            <person name="Fang W."/>
        </authorList>
    </citation>
    <scope>NUCLEOTIDE SEQUENCE [LARGE SCALE GENOMIC DNA]</scope>
    <source>
        <strain evidence="13 14">M7</strain>
    </source>
</reference>
<accession>A0A0E0UUI6</accession>
<evidence type="ECO:0000313" key="13">
    <source>
        <dbReference type="EMBL" id="AEH91753.1"/>
    </source>
</evidence>
<evidence type="ECO:0000256" key="6">
    <source>
        <dbReference type="ARBA" id="ARBA00022989"/>
    </source>
</evidence>
<evidence type="ECO:0000259" key="11">
    <source>
        <dbReference type="Pfam" id="PF01514"/>
    </source>
</evidence>
<dbReference type="GO" id="GO:0071973">
    <property type="term" value="P:bacterial-type flagellum-dependent cell motility"/>
    <property type="evidence" value="ECO:0007669"/>
    <property type="project" value="InterPro"/>
</dbReference>
<dbReference type="InterPro" id="IPR006182">
    <property type="entry name" value="FliF_N_dom"/>
</dbReference>
<evidence type="ECO:0000256" key="4">
    <source>
        <dbReference type="ARBA" id="ARBA00022475"/>
    </source>
</evidence>
<evidence type="ECO:0000256" key="8">
    <source>
        <dbReference type="ARBA" id="ARBA00023143"/>
    </source>
</evidence>
<keyword evidence="13" id="KW-0966">Cell projection</keyword>
<evidence type="ECO:0000313" key="14">
    <source>
        <dbReference type="Proteomes" id="UP000000486"/>
    </source>
</evidence>
<evidence type="ECO:0000256" key="1">
    <source>
        <dbReference type="ARBA" id="ARBA00004117"/>
    </source>
</evidence>
<evidence type="ECO:0000256" key="3">
    <source>
        <dbReference type="ARBA" id="ARBA00007971"/>
    </source>
</evidence>
<dbReference type="Gene3D" id="3.30.300.30">
    <property type="match status" value="1"/>
</dbReference>
<dbReference type="InterPro" id="IPR043427">
    <property type="entry name" value="YscJ/FliF"/>
</dbReference>
<dbReference type="NCBIfam" id="TIGR00206">
    <property type="entry name" value="fliF"/>
    <property type="match status" value="1"/>
</dbReference>
<dbReference type="EMBL" id="CP002816">
    <property type="protein sequence ID" value="AEH91753.1"/>
    <property type="molecule type" value="Genomic_DNA"/>
</dbReference>
<gene>
    <name evidence="13" type="primary">fliF</name>
    <name evidence="13" type="ordered locus">LMM7_0748</name>
</gene>
<organism evidence="13 14">
    <name type="scientific">Listeria monocytogenes serotype 4a (strain M7)</name>
    <dbReference type="NCBI Taxonomy" id="1030009"/>
    <lineage>
        <taxon>Bacteria</taxon>
        <taxon>Bacillati</taxon>
        <taxon>Bacillota</taxon>
        <taxon>Bacilli</taxon>
        <taxon>Bacillales</taxon>
        <taxon>Listeriaceae</taxon>
        <taxon>Listeria</taxon>
    </lineage>
</organism>
<dbReference type="InterPro" id="IPR045851">
    <property type="entry name" value="AMP-bd_C_sf"/>
</dbReference>
<evidence type="ECO:0000256" key="9">
    <source>
        <dbReference type="SAM" id="MobiDB-lite"/>
    </source>
</evidence>
<dbReference type="KEGG" id="lmq:LMM7_0748"/>
<feature type="transmembrane region" description="Helical" evidence="10">
    <location>
        <begin position="444"/>
        <end position="467"/>
    </location>
</feature>
<evidence type="ECO:0000256" key="10">
    <source>
        <dbReference type="SAM" id="Phobius"/>
    </source>
</evidence>
<feature type="compositionally biased region" description="Polar residues" evidence="9">
    <location>
        <begin position="291"/>
        <end position="335"/>
    </location>
</feature>
<keyword evidence="13" id="KW-0282">Flagellum</keyword>
<dbReference type="PANTHER" id="PTHR30046">
    <property type="entry name" value="FLAGELLAR M-RING PROTEIN"/>
    <property type="match status" value="1"/>
</dbReference>
<feature type="region of interest" description="Disordered" evidence="9">
    <location>
        <begin position="273"/>
        <end position="335"/>
    </location>
</feature>
<feature type="domain" description="Flagellar M-ring C-terminal" evidence="12">
    <location>
        <begin position="247"/>
        <end position="387"/>
    </location>
</feature>
<dbReference type="PANTHER" id="PTHR30046:SF0">
    <property type="entry name" value="FLAGELLAR M-RING PROTEIN"/>
    <property type="match status" value="1"/>
</dbReference>
<dbReference type="AlphaFoldDB" id="A0A0E0UUI6"/>
<keyword evidence="5 10" id="KW-0812">Transmembrane</keyword>
<dbReference type="GO" id="GO:0009431">
    <property type="term" value="C:bacterial-type flagellum basal body, MS ring"/>
    <property type="evidence" value="ECO:0007669"/>
    <property type="project" value="InterPro"/>
</dbReference>
<dbReference type="Pfam" id="PF08345">
    <property type="entry name" value="YscJ_FliF_C"/>
    <property type="match status" value="1"/>
</dbReference>
<dbReference type="PATRIC" id="fig|1030009.3.peg.737"/>
<keyword evidence="8" id="KW-0975">Bacterial flagellum</keyword>
<dbReference type="HOGENOM" id="CLU_036592_0_0_9"/>
<comment type="subcellular location">
    <subcellularLocation>
        <location evidence="1">Bacterial flagellum basal body</location>
    </subcellularLocation>
    <subcellularLocation>
        <location evidence="2">Cell membrane</location>
        <topology evidence="2">Multi-pass membrane protein</topology>
    </subcellularLocation>
</comment>
<keyword evidence="13" id="KW-0969">Cilium</keyword>
<dbReference type="GO" id="GO:0005886">
    <property type="term" value="C:plasma membrane"/>
    <property type="evidence" value="ECO:0007669"/>
    <property type="project" value="UniProtKB-SubCell"/>
</dbReference>
<protein>
    <submittedName>
        <fullName evidence="13">Putative flagellar basal-body M-ring protein</fullName>
    </submittedName>
</protein>
<name>A0A0E0UUI6_LISMM</name>
<keyword evidence="6 10" id="KW-1133">Transmembrane helix</keyword>
<evidence type="ECO:0000256" key="2">
    <source>
        <dbReference type="ARBA" id="ARBA00004651"/>
    </source>
</evidence>
<dbReference type="Pfam" id="PF01514">
    <property type="entry name" value="YscJ_FliF"/>
    <property type="match status" value="1"/>
</dbReference>
<dbReference type="InterPro" id="IPR013556">
    <property type="entry name" value="Flag_M-ring_C"/>
</dbReference>
<comment type="similarity">
    <text evidence="3">Belongs to the FliF family.</text>
</comment>
<evidence type="ECO:0000256" key="5">
    <source>
        <dbReference type="ARBA" id="ARBA00022692"/>
    </source>
</evidence>
<keyword evidence="7 10" id="KW-0472">Membrane</keyword>
<evidence type="ECO:0000256" key="7">
    <source>
        <dbReference type="ARBA" id="ARBA00023136"/>
    </source>
</evidence>
<feature type="compositionally biased region" description="Basic and acidic residues" evidence="9">
    <location>
        <begin position="273"/>
        <end position="290"/>
    </location>
</feature>
<feature type="domain" description="Flagellar M-ring N-terminal" evidence="11">
    <location>
        <begin position="38"/>
        <end position="212"/>
    </location>
</feature>
<dbReference type="InterPro" id="IPR000067">
    <property type="entry name" value="FlgMring_FliF"/>
</dbReference>
<feature type="transmembrane region" description="Helical" evidence="10">
    <location>
        <begin position="14"/>
        <end position="34"/>
    </location>
</feature>